<accession>A0A919YRU6</accession>
<dbReference type="EMBL" id="BOSE01000005">
    <property type="protein sequence ID" value="GIP17174.1"/>
    <property type="molecule type" value="Genomic_DNA"/>
</dbReference>
<evidence type="ECO:0000259" key="1">
    <source>
        <dbReference type="Pfam" id="PF01261"/>
    </source>
</evidence>
<dbReference type="Proteomes" id="UP000683139">
    <property type="component" value="Unassembled WGS sequence"/>
</dbReference>
<dbReference type="Pfam" id="PF01261">
    <property type="entry name" value="AP_endonuc_2"/>
    <property type="match status" value="1"/>
</dbReference>
<reference evidence="2" key="1">
    <citation type="submission" date="2021-03" db="EMBL/GenBank/DDBJ databases">
        <title>Antimicrobial resistance genes in bacteria isolated from Japanese honey, and their potential for conferring macrolide and lincosamide resistance in the American foulbrood pathogen Paenibacillus larvae.</title>
        <authorList>
            <person name="Okamoto M."/>
            <person name="Kumagai M."/>
            <person name="Kanamori H."/>
            <person name="Takamatsu D."/>
        </authorList>
    </citation>
    <scope>NUCLEOTIDE SEQUENCE</scope>
    <source>
        <strain evidence="2">J40TS1</strain>
    </source>
</reference>
<feature type="domain" description="Xylose isomerase-like TIM barrel" evidence="1">
    <location>
        <begin position="20"/>
        <end position="277"/>
    </location>
</feature>
<protein>
    <recommendedName>
        <fullName evidence="1">Xylose isomerase-like TIM barrel domain-containing protein</fullName>
    </recommendedName>
</protein>
<proteinExistence type="predicted"/>
<dbReference type="InterPro" id="IPR013022">
    <property type="entry name" value="Xyl_isomerase-like_TIM-brl"/>
</dbReference>
<dbReference type="InterPro" id="IPR036237">
    <property type="entry name" value="Xyl_isomerase-like_sf"/>
</dbReference>
<name>A0A919YRU6_9BACL</name>
<gene>
    <name evidence="2" type="ORF">J40TS1_28160</name>
</gene>
<comment type="caution">
    <text evidence="2">The sequence shown here is derived from an EMBL/GenBank/DDBJ whole genome shotgun (WGS) entry which is preliminary data.</text>
</comment>
<evidence type="ECO:0000313" key="3">
    <source>
        <dbReference type="Proteomes" id="UP000683139"/>
    </source>
</evidence>
<dbReference type="PANTHER" id="PTHR12110">
    <property type="entry name" value="HYDROXYPYRUVATE ISOMERASE"/>
    <property type="match status" value="1"/>
</dbReference>
<organism evidence="2 3">
    <name type="scientific">Paenibacillus montaniterrae</name>
    <dbReference type="NCBI Taxonomy" id="429341"/>
    <lineage>
        <taxon>Bacteria</taxon>
        <taxon>Bacillati</taxon>
        <taxon>Bacillota</taxon>
        <taxon>Bacilli</taxon>
        <taxon>Bacillales</taxon>
        <taxon>Paenibacillaceae</taxon>
        <taxon>Paenibacillus</taxon>
    </lineage>
</organism>
<dbReference type="AlphaFoldDB" id="A0A919YRU6"/>
<dbReference type="Gene3D" id="3.20.20.150">
    <property type="entry name" value="Divalent-metal-dependent TIM barrel enzymes"/>
    <property type="match status" value="1"/>
</dbReference>
<dbReference type="SUPFAM" id="SSF51658">
    <property type="entry name" value="Xylose isomerase-like"/>
    <property type="match status" value="1"/>
</dbReference>
<dbReference type="PANTHER" id="PTHR12110:SF53">
    <property type="entry name" value="BLR5974 PROTEIN"/>
    <property type="match status" value="1"/>
</dbReference>
<dbReference type="RefSeq" id="WP_213516220.1">
    <property type="nucleotide sequence ID" value="NZ_BOSE01000005.1"/>
</dbReference>
<keyword evidence="3" id="KW-1185">Reference proteome</keyword>
<dbReference type="InterPro" id="IPR050312">
    <property type="entry name" value="IolE/XylAMocC-like"/>
</dbReference>
<evidence type="ECO:0000313" key="2">
    <source>
        <dbReference type="EMBL" id="GIP17174.1"/>
    </source>
</evidence>
<sequence length="279" mass="31299">MKFSVFTVMMPDCTLEQTVQLLQQEGYDGVEWRFTTPDPARANEAPSFWGNNLSTVPANSSDEQLQAVAELTRAHRLQVPNLAAYIAEGDLEATERAMKAAVILEAPSIRIAVPGYRANTNYWQALQEGRQYLAEVEKLSKQYGVKGAVETHHGNIACSASAARRLVEGFDPEHIGIIYDPGNMVHEGYESYRMGLEILGQYLAHVHVKNARPRHNEQGSPAWQVQWSAIDEGQADWKQVIEALHAIGYDGWLSIEDFSMSKSTQETLKHHMEYLKSLL</sequence>